<dbReference type="SFLD" id="SFLDG01180">
    <property type="entry name" value="SUF1"/>
    <property type="match status" value="2"/>
</dbReference>
<organism evidence="4 5">
    <name type="scientific">Diploscapter pachys</name>
    <dbReference type="NCBI Taxonomy" id="2018661"/>
    <lineage>
        <taxon>Eukaryota</taxon>
        <taxon>Metazoa</taxon>
        <taxon>Ecdysozoa</taxon>
        <taxon>Nematoda</taxon>
        <taxon>Chromadorea</taxon>
        <taxon>Rhabditida</taxon>
        <taxon>Rhabditina</taxon>
        <taxon>Rhabditomorpha</taxon>
        <taxon>Rhabditoidea</taxon>
        <taxon>Rhabditidae</taxon>
        <taxon>Diploscapter</taxon>
    </lineage>
</organism>
<dbReference type="SFLD" id="SFLDG01200">
    <property type="entry name" value="SUF1.1"/>
    <property type="match status" value="2"/>
</dbReference>
<dbReference type="AlphaFoldDB" id="A0A2A2LMX7"/>
<evidence type="ECO:0000313" key="4">
    <source>
        <dbReference type="EMBL" id="PAV87405.1"/>
    </source>
</evidence>
<dbReference type="InterPro" id="IPR040079">
    <property type="entry name" value="Glutathione_S-Trfase"/>
</dbReference>
<gene>
    <name evidence="4" type="ORF">WR25_14211</name>
</gene>
<evidence type="ECO:0000256" key="1">
    <source>
        <dbReference type="ARBA" id="ARBA00006475"/>
    </source>
</evidence>
<dbReference type="Gene3D" id="1.20.1050.10">
    <property type="match status" value="2"/>
</dbReference>
<feature type="domain" description="Metaxin glutathione S-transferase" evidence="2">
    <location>
        <begin position="208"/>
        <end position="269"/>
    </location>
</feature>
<evidence type="ECO:0000313" key="5">
    <source>
        <dbReference type="Proteomes" id="UP000218231"/>
    </source>
</evidence>
<name>A0A2A2LMX7_9BILA</name>
<dbReference type="Pfam" id="PF17171">
    <property type="entry name" value="GST_C_6"/>
    <property type="match status" value="2"/>
</dbReference>
<feature type="domain" description="Thioredoxin-like fold" evidence="3">
    <location>
        <begin position="300"/>
        <end position="391"/>
    </location>
</feature>
<dbReference type="InterPro" id="IPR033468">
    <property type="entry name" value="Metaxin_GST"/>
</dbReference>
<proteinExistence type="inferred from homology"/>
<dbReference type="InterPro" id="IPR036282">
    <property type="entry name" value="Glutathione-S-Trfase_C_sf"/>
</dbReference>
<dbReference type="SFLD" id="SFLDS00019">
    <property type="entry name" value="Glutathione_Transferase_(cytos"/>
    <property type="match status" value="2"/>
</dbReference>
<sequence length="522" mass="60729">MSCCCCCPATLAIGAVVLYLIYKFFFKNERKEPELQVQSWEKDTVYLFQFPRTQHLPNLSPFCLKLESFLRVNKIKHEIRESSKLRSKYGLLPFIELNGKHYADSQLIDLVLRDHFKINQFASKHDEGVARAVDRMIDSFTFGLLMRFKVLDNPSEFGNILLSVLELPTALSAIASLLVPYYFKSKVTKRVNAIVGPFSRDEHLMLFRKDMTAIQEILGDKNYLFGDKITSTDCTVFSQIATVYYLPYQIVLQKVIREEFKPIHDYLERFRHELHIANYEHDKVYLFQYPRTNFIPNLSPFCLKVESLLRVHNIKHEIQETTKLRSKYGLLPFIELNGKQYADSQLIDFVLRDHFQLDKLQYSSKYEEGVARAVDRLVDSFTFGMLINFKVMDDPSQFSKMLLGMMKLPAPLSAVAGCIVPCVMKSKVKKRVDASVGPFSRDEYLMLFRKDMAALVNILGDKKFLFGDRPTSADCTVFGQIATVYYLPYEVVVQKIIREEFKPIHDYLERFKKEVYPNDFTK</sequence>
<dbReference type="SUPFAM" id="SSF47616">
    <property type="entry name" value="GST C-terminal domain-like"/>
    <property type="match status" value="2"/>
</dbReference>
<protein>
    <recommendedName>
        <fullName evidence="6">GST C-terminal domain-containing protein</fullName>
    </recommendedName>
</protein>
<reference evidence="4 5" key="1">
    <citation type="journal article" date="2017" name="Curr. Biol.">
        <title>Genome architecture and evolution of a unichromosomal asexual nematode.</title>
        <authorList>
            <person name="Fradin H."/>
            <person name="Zegar C."/>
            <person name="Gutwein M."/>
            <person name="Lucas J."/>
            <person name="Kovtun M."/>
            <person name="Corcoran D."/>
            <person name="Baugh L.R."/>
            <person name="Kiontke K."/>
            <person name="Gunsalus K."/>
            <person name="Fitch D.H."/>
            <person name="Piano F."/>
        </authorList>
    </citation>
    <scope>NUCLEOTIDE SEQUENCE [LARGE SCALE GENOMIC DNA]</scope>
    <source>
        <strain evidence="4">PF1309</strain>
    </source>
</reference>
<dbReference type="CDD" id="cd03193">
    <property type="entry name" value="GST_C_Metaxin"/>
    <property type="match status" value="2"/>
</dbReference>
<evidence type="ECO:0008006" key="6">
    <source>
        <dbReference type="Google" id="ProtNLM"/>
    </source>
</evidence>
<evidence type="ECO:0000259" key="2">
    <source>
        <dbReference type="Pfam" id="PF17171"/>
    </source>
</evidence>
<dbReference type="Pfam" id="PF17172">
    <property type="entry name" value="GST_N_4"/>
    <property type="match status" value="2"/>
</dbReference>
<dbReference type="GO" id="GO:0005737">
    <property type="term" value="C:cytoplasm"/>
    <property type="evidence" value="ECO:0007669"/>
    <property type="project" value="TreeGrafter"/>
</dbReference>
<dbReference type="PANTHER" id="PTHR12289">
    <property type="entry name" value="METAXIN RELATED"/>
    <property type="match status" value="1"/>
</dbReference>
<dbReference type="InterPro" id="IPR036249">
    <property type="entry name" value="Thioredoxin-like_sf"/>
</dbReference>
<dbReference type="EMBL" id="LIAE01006569">
    <property type="protein sequence ID" value="PAV87405.1"/>
    <property type="molecule type" value="Genomic_DNA"/>
</dbReference>
<dbReference type="InterPro" id="IPR026928">
    <property type="entry name" value="FAX/IsoI-like"/>
</dbReference>
<comment type="caution">
    <text evidence="4">The sequence shown here is derived from an EMBL/GenBank/DDBJ whole genome shotgun (WGS) entry which is preliminary data.</text>
</comment>
<dbReference type="SUPFAM" id="SSF52833">
    <property type="entry name" value="Thioredoxin-like"/>
    <property type="match status" value="2"/>
</dbReference>
<comment type="similarity">
    <text evidence="1">Belongs to the FAX family.</text>
</comment>
<accession>A0A2A2LMX7</accession>
<feature type="domain" description="Thioredoxin-like fold" evidence="3">
    <location>
        <begin position="61"/>
        <end position="152"/>
    </location>
</feature>
<dbReference type="InterPro" id="IPR050931">
    <property type="entry name" value="Mito_Protein_Transport_Metaxin"/>
</dbReference>
<keyword evidence="5" id="KW-1185">Reference proteome</keyword>
<dbReference type="PANTHER" id="PTHR12289:SF32">
    <property type="entry name" value="GST_C_6 DOMAIN-CONTAINING PROTEIN"/>
    <property type="match status" value="1"/>
</dbReference>
<evidence type="ECO:0000259" key="3">
    <source>
        <dbReference type="Pfam" id="PF17172"/>
    </source>
</evidence>
<feature type="domain" description="Metaxin glutathione S-transferase" evidence="2">
    <location>
        <begin position="449"/>
        <end position="510"/>
    </location>
</feature>
<dbReference type="Proteomes" id="UP000218231">
    <property type="component" value="Unassembled WGS sequence"/>
</dbReference>
<dbReference type="InterPro" id="IPR012336">
    <property type="entry name" value="Thioredoxin-like_fold"/>
</dbReference>
<dbReference type="OrthoDB" id="5809458at2759"/>